<evidence type="ECO:0000313" key="2">
    <source>
        <dbReference type="Proteomes" id="UP000250179"/>
    </source>
</evidence>
<protein>
    <recommendedName>
        <fullName evidence="3">DUF3783 domain-containing protein</fullName>
    </recommendedName>
</protein>
<dbReference type="RefSeq" id="WP_088857561.1">
    <property type="nucleotide sequence ID" value="NZ_CP014862.1"/>
</dbReference>
<dbReference type="Proteomes" id="UP000250179">
    <property type="component" value="Chromosome"/>
</dbReference>
<dbReference type="OrthoDB" id="85763at2157"/>
<dbReference type="KEGG" id="tprf:A3L09_02995"/>
<dbReference type="GeneID" id="33319344"/>
<evidence type="ECO:0008006" key="3">
    <source>
        <dbReference type="Google" id="ProtNLM"/>
    </source>
</evidence>
<gene>
    <name evidence="1" type="ORF">A3L09_02995</name>
</gene>
<dbReference type="Pfam" id="PF12646">
    <property type="entry name" value="DUF3783"/>
    <property type="match status" value="1"/>
</dbReference>
<dbReference type="AlphaFoldDB" id="A0A2Z2MA57"/>
<keyword evidence="2" id="KW-1185">Reference proteome</keyword>
<accession>A0A2Z2MA57</accession>
<dbReference type="EMBL" id="CP014862">
    <property type="protein sequence ID" value="ASJ02299.1"/>
    <property type="molecule type" value="Genomic_DNA"/>
</dbReference>
<sequence length="130" mass="14957">MIFLIGFSGDEVKLIREAFEGVPVYEIPSYCRDWVLSEVVEKADSLKGSGNWHERKFFLMHNLSNEEVKEALKKMKSLGFKGVIYATTTPNSMTMKLDELIEEWLEEDAYFRQLRRMKKGPYLDIGGGPG</sequence>
<organism evidence="1 2">
    <name type="scientific">Thermococcus profundus</name>
    <dbReference type="NCBI Taxonomy" id="49899"/>
    <lineage>
        <taxon>Archaea</taxon>
        <taxon>Methanobacteriati</taxon>
        <taxon>Methanobacteriota</taxon>
        <taxon>Thermococci</taxon>
        <taxon>Thermococcales</taxon>
        <taxon>Thermococcaceae</taxon>
        <taxon>Thermococcus</taxon>
    </lineage>
</organism>
<dbReference type="InterPro" id="IPR016621">
    <property type="entry name" value="UCP014543"/>
</dbReference>
<proteinExistence type="predicted"/>
<dbReference type="PIRSF" id="PIRSF014543">
    <property type="entry name" value="UCP014543"/>
    <property type="match status" value="1"/>
</dbReference>
<evidence type="ECO:0000313" key="1">
    <source>
        <dbReference type="EMBL" id="ASJ02299.1"/>
    </source>
</evidence>
<name>A0A2Z2MA57_THEPR</name>
<reference evidence="1 2" key="1">
    <citation type="submission" date="2016-03" db="EMBL/GenBank/DDBJ databases">
        <title>Complete genome sequence of Thermococcus profundus strain DT5432.</title>
        <authorList>
            <person name="Oger P.M."/>
        </authorList>
    </citation>
    <scope>NUCLEOTIDE SEQUENCE [LARGE SCALE GENOMIC DNA]</scope>
    <source>
        <strain evidence="1 2">DT 5432</strain>
    </source>
</reference>